<protein>
    <submittedName>
        <fullName evidence="2">Uncharacterized protein</fullName>
    </submittedName>
</protein>
<dbReference type="EMBL" id="JAPEIS010000012">
    <property type="protein sequence ID" value="KAJ8061386.1"/>
    <property type="molecule type" value="Genomic_DNA"/>
</dbReference>
<comment type="caution">
    <text evidence="2">The sequence shown here is derived from an EMBL/GenBank/DDBJ whole genome shotgun (WGS) entry which is preliminary data.</text>
</comment>
<feature type="region of interest" description="Disordered" evidence="1">
    <location>
        <begin position="744"/>
        <end position="777"/>
    </location>
</feature>
<feature type="compositionally biased region" description="Acidic residues" evidence="1">
    <location>
        <begin position="1178"/>
        <end position="1191"/>
    </location>
</feature>
<dbReference type="Proteomes" id="UP001152300">
    <property type="component" value="Unassembled WGS sequence"/>
</dbReference>
<feature type="region of interest" description="Disordered" evidence="1">
    <location>
        <begin position="341"/>
        <end position="368"/>
    </location>
</feature>
<proteinExistence type="predicted"/>
<feature type="region of interest" description="Disordered" evidence="1">
    <location>
        <begin position="1162"/>
        <end position="1221"/>
    </location>
</feature>
<keyword evidence="3" id="KW-1185">Reference proteome</keyword>
<feature type="compositionally biased region" description="Low complexity" evidence="1">
    <location>
        <begin position="746"/>
        <end position="757"/>
    </location>
</feature>
<evidence type="ECO:0000256" key="1">
    <source>
        <dbReference type="SAM" id="MobiDB-lite"/>
    </source>
</evidence>
<evidence type="ECO:0000313" key="2">
    <source>
        <dbReference type="EMBL" id="KAJ8061386.1"/>
    </source>
</evidence>
<feature type="region of interest" description="Disordered" evidence="1">
    <location>
        <begin position="944"/>
        <end position="1036"/>
    </location>
</feature>
<feature type="region of interest" description="Disordered" evidence="1">
    <location>
        <begin position="887"/>
        <end position="915"/>
    </location>
</feature>
<feature type="region of interest" description="Disordered" evidence="1">
    <location>
        <begin position="1091"/>
        <end position="1141"/>
    </location>
</feature>
<feature type="compositionally biased region" description="Polar residues" evidence="1">
    <location>
        <begin position="765"/>
        <end position="774"/>
    </location>
</feature>
<feature type="compositionally biased region" description="Acidic residues" evidence="1">
    <location>
        <begin position="1203"/>
        <end position="1221"/>
    </location>
</feature>
<feature type="compositionally biased region" description="Basic and acidic residues" evidence="1">
    <location>
        <begin position="1166"/>
        <end position="1177"/>
    </location>
</feature>
<evidence type="ECO:0000313" key="3">
    <source>
        <dbReference type="Proteomes" id="UP001152300"/>
    </source>
</evidence>
<feature type="compositionally biased region" description="Basic and acidic residues" evidence="1">
    <location>
        <begin position="1192"/>
        <end position="1202"/>
    </location>
</feature>
<gene>
    <name evidence="2" type="ORF">OCU04_010442</name>
</gene>
<name>A0A9X0AEJ7_9HELO</name>
<feature type="compositionally biased region" description="Polar residues" evidence="1">
    <location>
        <begin position="906"/>
        <end position="915"/>
    </location>
</feature>
<organism evidence="2 3">
    <name type="scientific">Sclerotinia nivalis</name>
    <dbReference type="NCBI Taxonomy" id="352851"/>
    <lineage>
        <taxon>Eukaryota</taxon>
        <taxon>Fungi</taxon>
        <taxon>Dikarya</taxon>
        <taxon>Ascomycota</taxon>
        <taxon>Pezizomycotina</taxon>
        <taxon>Leotiomycetes</taxon>
        <taxon>Helotiales</taxon>
        <taxon>Sclerotiniaceae</taxon>
        <taxon>Sclerotinia</taxon>
    </lineage>
</organism>
<dbReference type="OrthoDB" id="3549003at2759"/>
<reference evidence="2" key="1">
    <citation type="submission" date="2022-11" db="EMBL/GenBank/DDBJ databases">
        <title>Genome Resource of Sclerotinia nivalis Strain SnTB1, a Plant Pathogen Isolated from American Ginseng.</title>
        <authorList>
            <person name="Fan S."/>
        </authorList>
    </citation>
    <scope>NUCLEOTIDE SEQUENCE</scope>
    <source>
        <strain evidence="2">SnTB1</strain>
    </source>
</reference>
<accession>A0A9X0AEJ7</accession>
<sequence length="1533" mass="168920">MGFSEIYRSVARRFSVKDIKIANRKSCKSPKKLTKSQKPTNNTKTTKTKVKNFVGFLTSSRSKRYSTGNQAIILIRPNYEVLFKRLNTNIELPESETLVGSSGPSSAGDITVETFLQVPEQAGSNDAVSSNGVDGFTGPSFADTVLPILTAITTGANETIVHDFAPPSPLATSSVEPVVENNSENGSDRLDEVAQLADHAASIHSNNDIDFVDDTIALPPASSTPSVKVIFDKDFGNGSEHAASVHNNEAIDTEGGSLTLCASFEKLSADIESSYTDHTIYASVTQWTEHLTFETLVSSELVVDVTEPIGITVPLPASISQSPAGNPEEVEISIQLSETNKGNSVDPIVQDDSSSSSRKNVADVGEQSDPFPEYIDGYHFDDTTGPFAAATTVPFVARSKPGSIIKAPWVQPLIADEDVESFYRQVYVRRDSAPGRLVSPDSYYPVGRRASLSQSDADIEPMLNRSENYLEINDSDVKHYVLPHPDEFELDEEPTAFPELTIMVADVTLAIPERRVAHSDPAPEVIHTDHNQVSEDVATELVPENQSDLMEKELFISGLAEQGIFISDLSEQGIFPVAMNTPKLIEQKPEQIQGLEEIVEEIIRTQVIPHHHQFTSRFLPPGIVIPWGPNNPVPIRLADFRATDPWLPSPFNDPFGYDRLSEVQKRWRQLEVAYQQTIYWICMNFTASNHLENNPGNTLYCFNNICGYFGCQEKDCKHPRVRWGGLHWSYEKWKQHRLNQLKLGQRRANQQAASQQQYGRPPANVQASQGQPSKQDAFAQRAIAELTTRQRAAAQSAAQKAPRKRPAKLQLLVQQDSNYEPPTGLNSAVQALEQDFHEKQAHEQKAREQEALEAYTVAVEKGVGFSAAQIKQSLAQEAQKMAAFQEANAQPVTQEAGPSIDDADSGPSQLINPQSSKMPFVTDLTRSTDPKDDMISGGLEAFGDYTEDSRPDHQLVNDAFPHAPANPAQKAHLGPEGIVVGPKISRWKTMFPPKKEGTTSEEGTLGDPAPYSDESNRQTSVSDGSEKATKSTADTSLEGSLKVPQLVVVSKQEANDQSVIYTPNEVEEGDLYSSSPLKARYPAFATLANPSTLEDVEEDDLYSASPRRLPNPASAAPINSFPPPAPEELVEDSVASSEEGASKMYDDQGFVVENAVKDLNGSVIEDLTRSPDYRSSDDGETQDEESEDEDSRGDTESDNKESEDGETQDEESEDEDSTDVIDENGWLVAERRDHPMIQKFNDAFLDGDKAVIEQVDDMTNYINAIDTSNAVDVGNTELGNAVAPRNAADLEVGPINSGLEEDEDLTGDDEFPLETKPVCRELLPQAGTVRFGQRIAISSRPATSGLAGAFRRQEEEEARGIFRGAPLGPEDHRDVLLDQEFLPILQRDAREIHLSNMFRKMDRAKNHIANQWMNNVAQQNPGAPNVDYVAMPRAYGYADENIVLPRDVVEEMNEADQEIWAMGMAYTEHDRLDEMDDPAKFTSEMETVQPALINKSWKPELIEEYAEKFNVTHCVLLPGDNDPSAFDDEAATF</sequence>